<proteinExistence type="inferred from homology"/>
<dbReference type="GO" id="GO:0051301">
    <property type="term" value="P:cell division"/>
    <property type="evidence" value="ECO:0007669"/>
    <property type="project" value="UniProtKB-KW"/>
</dbReference>
<keyword evidence="5 10" id="KW-0067">ATP-binding</keyword>
<dbReference type="InterPro" id="IPR013221">
    <property type="entry name" value="Mur_ligase_cen"/>
</dbReference>
<dbReference type="InterPro" id="IPR036615">
    <property type="entry name" value="Mur_ligase_C_dom_sf"/>
</dbReference>
<comment type="pathway">
    <text evidence="10 11">Cell wall biogenesis; peptidoglycan biosynthesis.</text>
</comment>
<comment type="subcellular location">
    <subcellularLocation>
        <location evidence="10 11">Cytoplasm</location>
    </subcellularLocation>
</comment>
<feature type="binding site" evidence="10">
    <location>
        <begin position="113"/>
        <end position="119"/>
    </location>
    <ligand>
        <name>ATP</name>
        <dbReference type="ChEBI" id="CHEBI:30616"/>
    </ligand>
</feature>
<evidence type="ECO:0000256" key="4">
    <source>
        <dbReference type="ARBA" id="ARBA00022741"/>
    </source>
</evidence>
<dbReference type="PANTHER" id="PTHR43024:SF1">
    <property type="entry name" value="UDP-N-ACETYLMURAMOYL-TRIPEPTIDE--D-ALANYL-D-ALANINE LIGASE"/>
    <property type="match status" value="1"/>
</dbReference>
<evidence type="ECO:0000256" key="1">
    <source>
        <dbReference type="ARBA" id="ARBA00022490"/>
    </source>
</evidence>
<evidence type="ECO:0000256" key="8">
    <source>
        <dbReference type="ARBA" id="ARBA00023306"/>
    </source>
</evidence>
<dbReference type="PANTHER" id="PTHR43024">
    <property type="entry name" value="UDP-N-ACETYLMURAMOYL-TRIPEPTIDE--D-ALANYL-D-ALANINE LIGASE"/>
    <property type="match status" value="1"/>
</dbReference>
<evidence type="ECO:0000256" key="9">
    <source>
        <dbReference type="ARBA" id="ARBA00023316"/>
    </source>
</evidence>
<dbReference type="InterPro" id="IPR005863">
    <property type="entry name" value="UDP-N-AcMur_synth"/>
</dbReference>
<evidence type="ECO:0000256" key="5">
    <source>
        <dbReference type="ARBA" id="ARBA00022840"/>
    </source>
</evidence>
<keyword evidence="1 10" id="KW-0963">Cytoplasm</keyword>
<comment type="caution">
    <text evidence="15">The sequence shown here is derived from an EMBL/GenBank/DDBJ whole genome shotgun (WGS) entry which is preliminary data.</text>
</comment>
<name>A0A7C3RMK4_DICTH</name>
<evidence type="ECO:0000256" key="2">
    <source>
        <dbReference type="ARBA" id="ARBA00022598"/>
    </source>
</evidence>
<dbReference type="GO" id="GO:0071555">
    <property type="term" value="P:cell wall organization"/>
    <property type="evidence" value="ECO:0007669"/>
    <property type="project" value="UniProtKB-KW"/>
</dbReference>
<dbReference type="SUPFAM" id="SSF53623">
    <property type="entry name" value="MurD-like peptide ligases, catalytic domain"/>
    <property type="match status" value="1"/>
</dbReference>
<keyword evidence="6 10" id="KW-0133">Cell shape</keyword>
<dbReference type="EMBL" id="DTIN01000025">
    <property type="protein sequence ID" value="HFX13864.1"/>
    <property type="molecule type" value="Genomic_DNA"/>
</dbReference>
<dbReference type="Pfam" id="PF02875">
    <property type="entry name" value="Mur_ligase_C"/>
    <property type="match status" value="1"/>
</dbReference>
<evidence type="ECO:0000256" key="11">
    <source>
        <dbReference type="RuleBase" id="RU004136"/>
    </source>
</evidence>
<dbReference type="GO" id="GO:0005524">
    <property type="term" value="F:ATP binding"/>
    <property type="evidence" value="ECO:0007669"/>
    <property type="project" value="UniProtKB-UniRule"/>
</dbReference>
<comment type="function">
    <text evidence="10 11">Involved in cell wall formation. Catalyzes the final step in the synthesis of UDP-N-acetylmuramoyl-pentapeptide, the precursor of murein.</text>
</comment>
<dbReference type="NCBIfam" id="TIGR01143">
    <property type="entry name" value="murF"/>
    <property type="match status" value="1"/>
</dbReference>
<dbReference type="Gene3D" id="3.40.1190.10">
    <property type="entry name" value="Mur-like, catalytic domain"/>
    <property type="match status" value="1"/>
</dbReference>
<evidence type="ECO:0000256" key="7">
    <source>
        <dbReference type="ARBA" id="ARBA00022984"/>
    </source>
</evidence>
<dbReference type="SUPFAM" id="SSF63418">
    <property type="entry name" value="MurE/MurF N-terminal domain"/>
    <property type="match status" value="1"/>
</dbReference>
<gene>
    <name evidence="10" type="primary">murF</name>
    <name evidence="15" type="ORF">ENW00_06930</name>
</gene>
<dbReference type="Gene3D" id="3.90.190.20">
    <property type="entry name" value="Mur ligase, C-terminal domain"/>
    <property type="match status" value="1"/>
</dbReference>
<keyword evidence="8 10" id="KW-0131">Cell cycle</keyword>
<evidence type="ECO:0000313" key="15">
    <source>
        <dbReference type="EMBL" id="HFX13864.1"/>
    </source>
</evidence>
<evidence type="ECO:0000259" key="12">
    <source>
        <dbReference type="Pfam" id="PF01225"/>
    </source>
</evidence>
<dbReference type="InterPro" id="IPR004101">
    <property type="entry name" value="Mur_ligase_C"/>
</dbReference>
<organism evidence="15">
    <name type="scientific">Dictyoglomus thermophilum</name>
    <dbReference type="NCBI Taxonomy" id="14"/>
    <lineage>
        <taxon>Bacteria</taxon>
        <taxon>Pseudomonadati</taxon>
        <taxon>Dictyoglomota</taxon>
        <taxon>Dictyoglomia</taxon>
        <taxon>Dictyoglomales</taxon>
        <taxon>Dictyoglomaceae</taxon>
        <taxon>Dictyoglomus</taxon>
    </lineage>
</organism>
<dbReference type="Pfam" id="PF08245">
    <property type="entry name" value="Mur_ligase_M"/>
    <property type="match status" value="1"/>
</dbReference>
<sequence length="465" mass="53008">MKINLTVEEMLKATKGILIKGNLKDVVNSVSIDSRTIKPEDLFIPLKGEKFDGHDFINDAIRKGAKGFIFSRDLEIPVEEVIVIKVKDTLIALQNLANYYRKKIKAKVIGVTGSSGKTTTKNLIGELLSKIGKVNISRENYNNEIGVSLTILETEIDTNFLVLEMAMRGKGQIRELSKIAEPDVGIITNIGWAHIGILGSREAIMEAKAEIFDYINDQGYAILNRDDDLSMRIFENLKLNKYTFGFSEDSNIRGKILDKLDDKVRMSIGFPDKSEIEILLHLYPLNIYRNVLSAFGVLWIFSPKSVNNFSFVNYDLSLPKQRLNTKITYKGIKIIDDTYNANPDSVKTAIEYLDILPSSGRKVLLLGDMLELGEYSISAHKEVIKHAIDKDFYYLLFYGEEFSKAIDDMKAELKDIFDSKIFYTKDEREIKGFLRKILRPYDIILIKGSRAMKMENFVKFIEEEI</sequence>
<evidence type="ECO:0000259" key="13">
    <source>
        <dbReference type="Pfam" id="PF02875"/>
    </source>
</evidence>
<dbReference type="AlphaFoldDB" id="A0A7C3RMK4"/>
<feature type="domain" description="Mur ligase N-terminal catalytic" evidence="12">
    <location>
        <begin position="27"/>
        <end position="100"/>
    </location>
</feature>
<keyword evidence="7 10" id="KW-0573">Peptidoglycan synthesis</keyword>
<evidence type="ECO:0000256" key="3">
    <source>
        <dbReference type="ARBA" id="ARBA00022618"/>
    </source>
</evidence>
<dbReference type="SUPFAM" id="SSF53244">
    <property type="entry name" value="MurD-like peptide ligases, peptide-binding domain"/>
    <property type="match status" value="1"/>
</dbReference>
<reference evidence="15" key="1">
    <citation type="journal article" date="2020" name="mSystems">
        <title>Genome- and Community-Level Interaction Insights into Carbon Utilization and Element Cycling Functions of Hydrothermarchaeota in Hydrothermal Sediment.</title>
        <authorList>
            <person name="Zhou Z."/>
            <person name="Liu Y."/>
            <person name="Xu W."/>
            <person name="Pan J."/>
            <person name="Luo Z.H."/>
            <person name="Li M."/>
        </authorList>
    </citation>
    <scope>NUCLEOTIDE SEQUENCE [LARGE SCALE GENOMIC DNA]</scope>
    <source>
        <strain evidence="15">SpSt-81</strain>
    </source>
</reference>
<protein>
    <recommendedName>
        <fullName evidence="10 11">UDP-N-acetylmuramoyl-tripeptide--D-alanyl-D-alanine ligase</fullName>
        <ecNumber evidence="10 11">6.3.2.10</ecNumber>
    </recommendedName>
    <alternativeName>
        <fullName evidence="10">D-alanyl-D-alanine-adding enzyme</fullName>
    </alternativeName>
</protein>
<accession>A0A7C3RMK4</accession>
<dbReference type="UniPathway" id="UPA00219"/>
<evidence type="ECO:0000256" key="6">
    <source>
        <dbReference type="ARBA" id="ARBA00022960"/>
    </source>
</evidence>
<dbReference type="Gene3D" id="3.40.1390.10">
    <property type="entry name" value="MurE/MurF, N-terminal domain"/>
    <property type="match status" value="1"/>
</dbReference>
<evidence type="ECO:0000256" key="10">
    <source>
        <dbReference type="HAMAP-Rule" id="MF_02019"/>
    </source>
</evidence>
<feature type="domain" description="Mur ligase C-terminal" evidence="13">
    <location>
        <begin position="322"/>
        <end position="450"/>
    </location>
</feature>
<keyword evidence="2 10" id="KW-0436">Ligase</keyword>
<dbReference type="InterPro" id="IPR000713">
    <property type="entry name" value="Mur_ligase_N"/>
</dbReference>
<dbReference type="HAMAP" id="MF_02019">
    <property type="entry name" value="MurF"/>
    <property type="match status" value="1"/>
</dbReference>
<dbReference type="GO" id="GO:0008360">
    <property type="term" value="P:regulation of cell shape"/>
    <property type="evidence" value="ECO:0007669"/>
    <property type="project" value="UniProtKB-KW"/>
</dbReference>
<keyword evidence="3 10" id="KW-0132">Cell division</keyword>
<dbReference type="GO" id="GO:0047480">
    <property type="term" value="F:UDP-N-acetylmuramoyl-tripeptide-D-alanyl-D-alanine ligase activity"/>
    <property type="evidence" value="ECO:0007669"/>
    <property type="project" value="UniProtKB-UniRule"/>
</dbReference>
<comment type="catalytic activity">
    <reaction evidence="10 11">
        <text>D-alanyl-D-alanine + UDP-N-acetyl-alpha-D-muramoyl-L-alanyl-gamma-D-glutamyl-meso-2,6-diaminopimelate + ATP = UDP-N-acetyl-alpha-D-muramoyl-L-alanyl-gamma-D-glutamyl-meso-2,6-diaminopimeloyl-D-alanyl-D-alanine + ADP + phosphate + H(+)</text>
        <dbReference type="Rhea" id="RHEA:28374"/>
        <dbReference type="ChEBI" id="CHEBI:15378"/>
        <dbReference type="ChEBI" id="CHEBI:30616"/>
        <dbReference type="ChEBI" id="CHEBI:43474"/>
        <dbReference type="ChEBI" id="CHEBI:57822"/>
        <dbReference type="ChEBI" id="CHEBI:61386"/>
        <dbReference type="ChEBI" id="CHEBI:83905"/>
        <dbReference type="ChEBI" id="CHEBI:456216"/>
        <dbReference type="EC" id="6.3.2.10"/>
    </reaction>
</comment>
<keyword evidence="4 10" id="KW-0547">Nucleotide-binding</keyword>
<keyword evidence="9 10" id="KW-0961">Cell wall biogenesis/degradation</keyword>
<dbReference type="InterPro" id="IPR036565">
    <property type="entry name" value="Mur-like_cat_sf"/>
</dbReference>
<dbReference type="InterPro" id="IPR051046">
    <property type="entry name" value="MurCDEF_CellWall_CoF430Synth"/>
</dbReference>
<dbReference type="GO" id="GO:0009252">
    <property type="term" value="P:peptidoglycan biosynthetic process"/>
    <property type="evidence" value="ECO:0007669"/>
    <property type="project" value="UniProtKB-UniRule"/>
</dbReference>
<dbReference type="Pfam" id="PF01225">
    <property type="entry name" value="Mur_ligase"/>
    <property type="match status" value="1"/>
</dbReference>
<evidence type="ECO:0000259" key="14">
    <source>
        <dbReference type="Pfam" id="PF08245"/>
    </source>
</evidence>
<feature type="domain" description="Mur ligase central" evidence="14">
    <location>
        <begin position="111"/>
        <end position="297"/>
    </location>
</feature>
<comment type="similarity">
    <text evidence="10">Belongs to the MurCDEF family. MurF subfamily.</text>
</comment>
<dbReference type="InterPro" id="IPR035911">
    <property type="entry name" value="MurE/MurF_N"/>
</dbReference>
<dbReference type="EC" id="6.3.2.10" evidence="10 11"/>
<dbReference type="GO" id="GO:0005737">
    <property type="term" value="C:cytoplasm"/>
    <property type="evidence" value="ECO:0007669"/>
    <property type="project" value="UniProtKB-SubCell"/>
</dbReference>